<evidence type="ECO:0000256" key="4">
    <source>
        <dbReference type="ARBA" id="ARBA00022695"/>
    </source>
</evidence>
<dbReference type="Proteomes" id="UP000610960">
    <property type="component" value="Unassembled WGS sequence"/>
</dbReference>
<dbReference type="AlphaFoldDB" id="A0A830GVU3"/>
<feature type="domain" description="RNA polymerase Rpb1" evidence="9">
    <location>
        <begin position="58"/>
        <end position="332"/>
    </location>
</feature>
<proteinExistence type="inferred from homology"/>
<evidence type="ECO:0000256" key="7">
    <source>
        <dbReference type="ARBA" id="ARBA00048552"/>
    </source>
</evidence>
<dbReference type="InterPro" id="IPR045867">
    <property type="entry name" value="DNA-dir_RpoC_beta_prime"/>
</dbReference>
<dbReference type="Pfam" id="PF04998">
    <property type="entry name" value="RNA_pol_Rpb1_5"/>
    <property type="match status" value="1"/>
</dbReference>
<keyword evidence="4 8" id="KW-0548">Nucleotidyltransferase</keyword>
<comment type="caution">
    <text evidence="10">The sequence shown here is derived from an EMBL/GenBank/DDBJ whole genome shotgun (WGS) entry which is preliminary data.</text>
</comment>
<dbReference type="EMBL" id="BMNL01000002">
    <property type="protein sequence ID" value="GGP20587.1"/>
    <property type="molecule type" value="Genomic_DNA"/>
</dbReference>
<dbReference type="PANTHER" id="PTHR19376">
    <property type="entry name" value="DNA-DIRECTED RNA POLYMERASE"/>
    <property type="match status" value="1"/>
</dbReference>
<dbReference type="GO" id="GO:0005737">
    <property type="term" value="C:cytoplasm"/>
    <property type="evidence" value="ECO:0007669"/>
    <property type="project" value="UniProtKB-SubCell"/>
</dbReference>
<dbReference type="HAMAP" id="MF_00411">
    <property type="entry name" value="RNApol_arch_Rpo1C"/>
    <property type="match status" value="1"/>
</dbReference>
<dbReference type="OrthoDB" id="372142at2157"/>
<dbReference type="GO" id="GO:0003677">
    <property type="term" value="F:DNA binding"/>
    <property type="evidence" value="ECO:0007669"/>
    <property type="project" value="UniProtKB-UniRule"/>
</dbReference>
<evidence type="ECO:0000256" key="5">
    <source>
        <dbReference type="ARBA" id="ARBA00023125"/>
    </source>
</evidence>
<comment type="subunit">
    <text evidence="8">Part of the RNA polymerase complex.</text>
</comment>
<keyword evidence="11" id="KW-1185">Reference proteome</keyword>
<evidence type="ECO:0000256" key="1">
    <source>
        <dbReference type="ARBA" id="ARBA00022478"/>
    </source>
</evidence>
<keyword evidence="2 8" id="KW-0963">Cytoplasm</keyword>
<accession>A0A830GVU3</accession>
<gene>
    <name evidence="8" type="primary">rpo1C</name>
    <name evidence="8" type="synonym">rpoA2</name>
    <name evidence="10" type="ORF">GCM10007981_09270</name>
</gene>
<dbReference type="GO" id="GO:0006351">
    <property type="term" value="P:DNA-templated transcription"/>
    <property type="evidence" value="ECO:0007669"/>
    <property type="project" value="UniProtKB-UniRule"/>
</dbReference>
<evidence type="ECO:0000259" key="9">
    <source>
        <dbReference type="Pfam" id="PF04998"/>
    </source>
</evidence>
<comment type="catalytic activity">
    <reaction evidence="7 8">
        <text>RNA(n) + a ribonucleoside 5'-triphosphate = RNA(n+1) + diphosphate</text>
        <dbReference type="Rhea" id="RHEA:21248"/>
        <dbReference type="Rhea" id="RHEA-COMP:14527"/>
        <dbReference type="Rhea" id="RHEA-COMP:17342"/>
        <dbReference type="ChEBI" id="CHEBI:33019"/>
        <dbReference type="ChEBI" id="CHEBI:61557"/>
        <dbReference type="ChEBI" id="CHEBI:140395"/>
        <dbReference type="EC" id="2.7.7.6"/>
    </reaction>
</comment>
<reference evidence="10" key="1">
    <citation type="journal article" date="2014" name="Int. J. Syst. Evol. Microbiol.">
        <title>Complete genome sequence of Corynebacterium casei LMG S-19264T (=DSM 44701T), isolated from a smear-ripened cheese.</title>
        <authorList>
            <consortium name="US DOE Joint Genome Institute (JGI-PGF)"/>
            <person name="Walter F."/>
            <person name="Albersmeier A."/>
            <person name="Kalinowski J."/>
            <person name="Ruckert C."/>
        </authorList>
    </citation>
    <scope>NUCLEOTIDE SEQUENCE</scope>
    <source>
        <strain evidence="10">JCM 10088</strain>
    </source>
</reference>
<name>A0A830GVU3_9CREN</name>
<keyword evidence="5 8" id="KW-0238">DNA-binding</keyword>
<organism evidence="10 11">
    <name type="scientific">Thermocladium modestius</name>
    <dbReference type="NCBI Taxonomy" id="62609"/>
    <lineage>
        <taxon>Archaea</taxon>
        <taxon>Thermoproteota</taxon>
        <taxon>Thermoprotei</taxon>
        <taxon>Thermoproteales</taxon>
        <taxon>Thermoproteaceae</taxon>
        <taxon>Thermocladium</taxon>
    </lineage>
</organism>
<dbReference type="InterPro" id="IPR012757">
    <property type="entry name" value="RPO1C"/>
</dbReference>
<comment type="subcellular location">
    <subcellularLocation>
        <location evidence="8">Cytoplasm</location>
    </subcellularLocation>
</comment>
<evidence type="ECO:0000256" key="3">
    <source>
        <dbReference type="ARBA" id="ARBA00022679"/>
    </source>
</evidence>
<dbReference type="RefSeq" id="WP_188596254.1">
    <property type="nucleotide sequence ID" value="NZ_BMNL01000002.1"/>
</dbReference>
<dbReference type="InterPro" id="IPR007081">
    <property type="entry name" value="RNA_pol_Rpb1_5"/>
</dbReference>
<keyword evidence="6 8" id="KW-0804">Transcription</keyword>
<keyword evidence="3 8" id="KW-0808">Transferase</keyword>
<dbReference type="GO" id="GO:0003899">
    <property type="term" value="F:DNA-directed RNA polymerase activity"/>
    <property type="evidence" value="ECO:0007669"/>
    <property type="project" value="UniProtKB-UniRule"/>
</dbReference>
<evidence type="ECO:0000256" key="6">
    <source>
        <dbReference type="ARBA" id="ARBA00023163"/>
    </source>
</evidence>
<evidence type="ECO:0000313" key="11">
    <source>
        <dbReference type="Proteomes" id="UP000610960"/>
    </source>
</evidence>
<dbReference type="CDD" id="cd06528">
    <property type="entry name" value="RNAP_A"/>
    <property type="match status" value="1"/>
</dbReference>
<dbReference type="SUPFAM" id="SSF64484">
    <property type="entry name" value="beta and beta-prime subunits of DNA dependent RNA-polymerase"/>
    <property type="match status" value="1"/>
</dbReference>
<keyword evidence="1 8" id="KW-0240">DNA-directed RNA polymerase</keyword>
<comment type="function">
    <text evidence="8">DNA-dependent RNA polymerase (RNAP) catalyzes the transcription of DNA into RNA using the four ribonucleoside triphosphates as substrates. Forms part of the jaw domain.</text>
</comment>
<dbReference type="EC" id="2.7.7.6" evidence="8"/>
<protein>
    <recommendedName>
        <fullName evidence="8">DNA-directed RNA polymerase subunit Rpo1C</fullName>
        <ecNumber evidence="8">2.7.7.6</ecNumber>
    </recommendedName>
    <alternativeName>
        <fullName evidence="8">DNA-directed RNA polymerase subunit A''</fullName>
    </alternativeName>
</protein>
<dbReference type="Gene3D" id="1.10.150.390">
    <property type="match status" value="1"/>
</dbReference>
<evidence type="ECO:0000256" key="2">
    <source>
        <dbReference type="ARBA" id="ARBA00022490"/>
    </source>
</evidence>
<evidence type="ECO:0000313" key="10">
    <source>
        <dbReference type="EMBL" id="GGP20587.1"/>
    </source>
</evidence>
<evidence type="ECO:0000256" key="8">
    <source>
        <dbReference type="HAMAP-Rule" id="MF_00411"/>
    </source>
</evidence>
<dbReference type="NCBIfam" id="TIGR02389">
    <property type="entry name" value="RNA_pol_rpoA2"/>
    <property type="match status" value="1"/>
</dbReference>
<comment type="similarity">
    <text evidence="8">Belongs to the RNA polymerase beta' chain family.</text>
</comment>
<sequence>MSTYLSTEEIKAKVEKLRAIVPPKLLDEFLAKAEAVNLTEEQFEEALKFLVQEYVKAMIDPGEAIGVVTAQSVGEPSTQMILRSFHFAGLREFSMALGLPRLIEVIDARKKPERPMMTVYLDDSIKQDKEKALEVAKQLQATTIENIAKAVSIDYIASTIIIELNEDQLKYKGISVNDVKKVLDRAKGKGGEIEVNGFTIMVKVDTTELSKLKKIRDRILQTKVKGIKGIKKAVVIEEKGEFIIQTEGTNLEAVLLTEGVDHRRTITNDIHEIAEVLGIEAARSAIINEIQKILQSQSLEVDVRHLMMVADVMTWDGVVRQVGRHGVAGMKESPLAKAAFEVTVKNLVEASLRGETERFKGVVENVIAGKYIPIGTGFVELLMEMK</sequence>
<reference evidence="10" key="2">
    <citation type="submission" date="2020-09" db="EMBL/GenBank/DDBJ databases">
        <authorList>
            <person name="Sun Q."/>
            <person name="Ohkuma M."/>
        </authorList>
    </citation>
    <scope>NUCLEOTIDE SEQUENCE</scope>
    <source>
        <strain evidence="10">JCM 10088</strain>
    </source>
</reference>
<dbReference type="GO" id="GO:0000428">
    <property type="term" value="C:DNA-directed RNA polymerase complex"/>
    <property type="evidence" value="ECO:0007669"/>
    <property type="project" value="UniProtKB-KW"/>
</dbReference>
<dbReference type="PANTHER" id="PTHR19376:SF32">
    <property type="entry name" value="DNA-DIRECTED RNA POLYMERASE III SUBUNIT RPC1"/>
    <property type="match status" value="1"/>
</dbReference>